<evidence type="ECO:0000256" key="4">
    <source>
        <dbReference type="ARBA" id="ARBA00023136"/>
    </source>
</evidence>
<feature type="transmembrane region" description="Helical" evidence="5">
    <location>
        <begin position="155"/>
        <end position="176"/>
    </location>
</feature>
<evidence type="ECO:0000256" key="3">
    <source>
        <dbReference type="ARBA" id="ARBA00022989"/>
    </source>
</evidence>
<evidence type="ECO:0000256" key="5">
    <source>
        <dbReference type="SAM" id="Phobius"/>
    </source>
</evidence>
<feature type="transmembrane region" description="Helical" evidence="5">
    <location>
        <begin position="93"/>
        <end position="110"/>
    </location>
</feature>
<feature type="transmembrane region" description="Helical" evidence="5">
    <location>
        <begin position="329"/>
        <end position="349"/>
    </location>
</feature>
<keyword evidence="8" id="KW-1185">Reference proteome</keyword>
<proteinExistence type="predicted"/>
<protein>
    <submittedName>
        <fullName evidence="7">O-antigen ligase family protein</fullName>
    </submittedName>
</protein>
<feature type="transmembrane region" description="Helical" evidence="5">
    <location>
        <begin position="62"/>
        <end position="81"/>
    </location>
</feature>
<accession>A0A7X1G9N1</accession>
<keyword evidence="3 5" id="KW-1133">Transmembrane helix</keyword>
<feature type="transmembrane region" description="Helical" evidence="5">
    <location>
        <begin position="30"/>
        <end position="50"/>
    </location>
</feature>
<dbReference type="PANTHER" id="PTHR37422">
    <property type="entry name" value="TEICHURONIC ACID BIOSYNTHESIS PROTEIN TUAE"/>
    <property type="match status" value="1"/>
</dbReference>
<evidence type="ECO:0000256" key="2">
    <source>
        <dbReference type="ARBA" id="ARBA00022692"/>
    </source>
</evidence>
<dbReference type="AlphaFoldDB" id="A0A7X1G9N1"/>
<organism evidence="7 8">
    <name type="scientific">Pseudomonas kielensis</name>
    <dbReference type="NCBI Taxonomy" id="2762577"/>
    <lineage>
        <taxon>Bacteria</taxon>
        <taxon>Pseudomonadati</taxon>
        <taxon>Pseudomonadota</taxon>
        <taxon>Gammaproteobacteria</taxon>
        <taxon>Pseudomonadales</taxon>
        <taxon>Pseudomonadaceae</taxon>
        <taxon>Pseudomonas</taxon>
    </lineage>
</organism>
<evidence type="ECO:0000313" key="7">
    <source>
        <dbReference type="EMBL" id="MBC2688429.1"/>
    </source>
</evidence>
<name>A0A7X1G9N1_9PSED</name>
<feature type="transmembrane region" description="Helical" evidence="5">
    <location>
        <begin position="205"/>
        <end position="220"/>
    </location>
</feature>
<evidence type="ECO:0000259" key="6">
    <source>
        <dbReference type="Pfam" id="PF04932"/>
    </source>
</evidence>
<keyword evidence="7" id="KW-0436">Ligase</keyword>
<feature type="transmembrane region" description="Helical" evidence="5">
    <location>
        <begin position="7"/>
        <end position="24"/>
    </location>
</feature>
<keyword evidence="2 5" id="KW-0812">Transmembrane</keyword>
<dbReference type="GO" id="GO:0016020">
    <property type="term" value="C:membrane"/>
    <property type="evidence" value="ECO:0007669"/>
    <property type="project" value="UniProtKB-SubCell"/>
</dbReference>
<dbReference type="EMBL" id="JACMYG010000001">
    <property type="protein sequence ID" value="MBC2688429.1"/>
    <property type="molecule type" value="Genomic_DNA"/>
</dbReference>
<feature type="transmembrane region" description="Helical" evidence="5">
    <location>
        <begin position="295"/>
        <end position="317"/>
    </location>
</feature>
<dbReference type="PANTHER" id="PTHR37422:SF13">
    <property type="entry name" value="LIPOPOLYSACCHARIDE BIOSYNTHESIS PROTEIN PA4999-RELATED"/>
    <property type="match status" value="1"/>
</dbReference>
<feature type="transmembrane region" description="Helical" evidence="5">
    <location>
        <begin position="122"/>
        <end position="140"/>
    </location>
</feature>
<keyword evidence="4 5" id="KW-0472">Membrane</keyword>
<feature type="transmembrane region" description="Helical" evidence="5">
    <location>
        <begin position="183"/>
        <end position="199"/>
    </location>
</feature>
<dbReference type="GO" id="GO:0016874">
    <property type="term" value="F:ligase activity"/>
    <property type="evidence" value="ECO:0007669"/>
    <property type="project" value="UniProtKB-KW"/>
</dbReference>
<comment type="caution">
    <text evidence="7">The sequence shown here is derived from an EMBL/GenBank/DDBJ whole genome shotgun (WGS) entry which is preliminary data.</text>
</comment>
<dbReference type="RefSeq" id="WP_166592055.1">
    <property type="nucleotide sequence ID" value="NZ_CP130043.1"/>
</dbReference>
<reference evidence="7 8" key="1">
    <citation type="submission" date="2020-08" db="EMBL/GenBank/DDBJ databases">
        <title>Pseudomonas sp. nov.</title>
        <authorList>
            <person name="Gieschler S."/>
            <person name="Fiedler G."/>
            <person name="Brinks E."/>
            <person name="Boehnlein C."/>
            <person name="Franz C.M.A.P."/>
            <person name="Kabisch J."/>
        </authorList>
    </citation>
    <scope>NUCLEOTIDE SEQUENCE [LARGE SCALE GENOMIC DNA]</scope>
    <source>
        <strain evidence="7 8">MBT-1</strain>
    </source>
</reference>
<feature type="domain" description="O-antigen ligase-related" evidence="6">
    <location>
        <begin position="189"/>
        <end position="312"/>
    </location>
</feature>
<evidence type="ECO:0000313" key="8">
    <source>
        <dbReference type="Proteomes" id="UP000526003"/>
    </source>
</evidence>
<evidence type="ECO:0000256" key="1">
    <source>
        <dbReference type="ARBA" id="ARBA00004141"/>
    </source>
</evidence>
<dbReference type="InterPro" id="IPR051533">
    <property type="entry name" value="WaaL-like"/>
</dbReference>
<sequence length="390" mass="43807">MRETRWAQVWLATGLLWFLLAIAFAPTNKIYQQGLVAFLWLPTLFLAWSARARLAELWQAQRLLCLAVLALGAWALLTLLWTQDPDPSRGAKRALYVIVFLLFFPVLANARPERVIRVMQWGGLGLALTAVLAAIKFYLIDDNLWTARLVGLGQLAHPILGGYVLGLAAVWLAHWIPQERWKQAVWVVALAFLCGFVVLSQSRGAALALLLTFVSMPIWSRDRHSRLIAVGALTMAMFAFWLLEPLVMARGASFRPQILMASLDMIAQHPWRGLGLGSAYSVFTEGHEFDHAHNLFTHITIELGLPGLLLWCVVWFAVLREAWRARDTVYGRGIIGIWMFSFLAMQFDAASISGSPRAEWFISWLPVGLASVLVWTQAKFKACDKIPRST</sequence>
<dbReference type="InterPro" id="IPR007016">
    <property type="entry name" value="O-antigen_ligase-rel_domated"/>
</dbReference>
<dbReference type="Proteomes" id="UP000526003">
    <property type="component" value="Unassembled WGS sequence"/>
</dbReference>
<feature type="transmembrane region" description="Helical" evidence="5">
    <location>
        <begin position="361"/>
        <end position="378"/>
    </location>
</feature>
<gene>
    <name evidence="7" type="ORF">H7995_01305</name>
</gene>
<feature type="transmembrane region" description="Helical" evidence="5">
    <location>
        <begin position="227"/>
        <end position="243"/>
    </location>
</feature>
<dbReference type="Pfam" id="PF04932">
    <property type="entry name" value="Wzy_C"/>
    <property type="match status" value="1"/>
</dbReference>
<comment type="subcellular location">
    <subcellularLocation>
        <location evidence="1">Membrane</location>
        <topology evidence="1">Multi-pass membrane protein</topology>
    </subcellularLocation>
</comment>